<evidence type="ECO:0000313" key="1">
    <source>
        <dbReference type="EMBL" id="AIK68874.1"/>
    </source>
</evidence>
<keyword evidence="2" id="KW-1185">Reference proteome</keyword>
<dbReference type="Gene3D" id="3.40.50.300">
    <property type="entry name" value="P-loop containing nucleotide triphosphate hydrolases"/>
    <property type="match status" value="1"/>
</dbReference>
<protein>
    <submittedName>
        <fullName evidence="1">Terminase large subunit</fullName>
    </submittedName>
</protein>
<dbReference type="RefSeq" id="YP_009208894.1">
    <property type="nucleotide sequence ID" value="NC_028912.1"/>
</dbReference>
<dbReference type="KEGG" id="vg:26635299"/>
<sequence length="592" mass="66627">MTPDREEDGLELTEQDIENLEKAVAEAKRIEPVTDPELAPSPPHIIGPTWQRRADGRFYLPEKTLGYQILMWMSEYLLIPGGPKAGEPFKPTREQGRFILWWYAVDEFGRFVYRNGLLRRLKGWGKDPLAGALALAELCGPVMFSHFDAEGNPVGKRKPSAWIQVAAVSQDQTRNTFSLFPVLASERLKEEFKLDFNKTIVYAKAIGGVIEAATSNPLTLEGKRPTFVIKNETQWWIETNNGHAMSEVIAGNVDKSAYGVCRSLAICNGHIPGQDSDAERDYDAYMDVLAGKAIDTGFLYDALEAPADTPLSEIPPPTEDPEGFEKGIAQLREGLKIARGDAVWLDLDTIIASMLDKRRPVTESRRKFLNQINAHEDSWIAPHEWDRLALTEDLFKLKKGDRIALGFDGSKANDHTALVACRIEDGMLFLIKHWNPEHHGGEVPRDDVDATVRSCFERYDVVAFRADVKEFEAYVDQWGKDFRKKVQVNASAGNPVAFDMRGQQKRFALDCERFLDAVLEREVYHDGNPVLRQHVLNARRHPTNYDAIAIRKASKDSSKKIDAAVCAVLAFGGRQDFLMSKKNRSRRAAVIM</sequence>
<reference evidence="1 2" key="1">
    <citation type="submission" date="2014-06" db="EMBL/GenBank/DDBJ databases">
        <authorList>
            <person name="Delgado B.M."/>
            <person name="Feathers C.T."/>
            <person name="Feeney M.S."/>
            <person name="Feuer K.L."/>
            <person name="Florin D.T."/>
            <person name="Gordon M.B."/>
            <person name="Gorman S.E."/>
            <person name="Grajales M."/>
            <person name="Heckman E.L."/>
            <person name="Juarez M.C."/>
            <person name="Kenna M.A."/>
            <person name="Mageeney C.M."/>
            <person name="Marzillier J.Y."/>
            <person name="Miller B.D."/>
            <person name="Schlegel J.L."/>
            <person name="So C.Y."/>
            <person name="Sternberg R.A."/>
            <person name="Ware V.C."/>
            <person name="Anders K.R."/>
            <person name="Braun M.A."/>
            <person name="Delesalle V.A."/>
            <person name="Hughes L.E."/>
            <person name="Bradley K.W."/>
            <person name="Barker L.P."/>
            <person name="Asai D.J."/>
            <person name="Bowman C.A."/>
            <person name="Russell D.A."/>
            <person name="Pope W.H."/>
            <person name="Jacobs-Sera D."/>
            <person name="Hendrix R.W."/>
            <person name="Hatfull G.F."/>
        </authorList>
    </citation>
    <scope>NUCLEOTIDE SEQUENCE [LARGE SCALE GENOMIC DNA]</scope>
</reference>
<proteinExistence type="predicted"/>
<accession>A0A076YQX4</accession>
<evidence type="ECO:0000313" key="2">
    <source>
        <dbReference type="Proteomes" id="UP000204370"/>
    </source>
</evidence>
<dbReference type="EMBL" id="KM101118">
    <property type="protein sequence ID" value="AIK68874.1"/>
    <property type="molecule type" value="Genomic_DNA"/>
</dbReference>
<gene>
    <name evidence="1" type="ORF">PBI_SWIRLEY_9</name>
</gene>
<dbReference type="OrthoDB" id="1044at10239"/>
<organism evidence="1 2">
    <name type="scientific">Mycobacterium phage Swirley</name>
    <dbReference type="NCBI Taxonomy" id="1527534"/>
    <lineage>
        <taxon>Viruses</taxon>
        <taxon>Duplodnaviria</taxon>
        <taxon>Heunggongvirae</taxon>
        <taxon>Uroviricota</taxon>
        <taxon>Caudoviricetes</taxon>
        <taxon>Benedictvirus</taxon>
        <taxon>Benedictvirus swirley</taxon>
    </lineage>
</organism>
<dbReference type="Proteomes" id="UP000204370">
    <property type="component" value="Segment"/>
</dbReference>
<dbReference type="InterPro" id="IPR027417">
    <property type="entry name" value="P-loop_NTPase"/>
</dbReference>
<dbReference type="GeneID" id="26635299"/>
<name>A0A076YQX4_9CAUD</name>